<dbReference type="Gene3D" id="3.30.70.260">
    <property type="match status" value="1"/>
</dbReference>
<dbReference type="RefSeq" id="WP_209532479.1">
    <property type="nucleotide sequence ID" value="NZ_JAEEGA010000023.1"/>
</dbReference>
<comment type="caution">
    <text evidence="12">The sequence shown here is derived from an EMBL/GenBank/DDBJ whole genome shotgun (WGS) entry which is preliminary data.</text>
</comment>
<dbReference type="GO" id="GO:0006865">
    <property type="term" value="P:amino acid transport"/>
    <property type="evidence" value="ECO:0007669"/>
    <property type="project" value="UniProtKB-KW"/>
</dbReference>
<dbReference type="GO" id="GO:0005886">
    <property type="term" value="C:plasma membrane"/>
    <property type="evidence" value="ECO:0007669"/>
    <property type="project" value="UniProtKB-ARBA"/>
</dbReference>
<dbReference type="PANTHER" id="PTHR43166">
    <property type="entry name" value="AMINO ACID IMPORT ATP-BINDING PROTEIN"/>
    <property type="match status" value="1"/>
</dbReference>
<organism evidence="12 13">
    <name type="scientific">Vagococcus allomyrinae</name>
    <dbReference type="NCBI Taxonomy" id="2794353"/>
    <lineage>
        <taxon>Bacteria</taxon>
        <taxon>Bacillati</taxon>
        <taxon>Bacillota</taxon>
        <taxon>Bacilli</taxon>
        <taxon>Lactobacillales</taxon>
        <taxon>Enterococcaceae</taxon>
        <taxon>Vagococcus</taxon>
    </lineage>
</organism>
<dbReference type="CDD" id="cd03258">
    <property type="entry name" value="ABC_MetN_methionine_transporter"/>
    <property type="match status" value="1"/>
</dbReference>
<keyword evidence="8" id="KW-0472">Membrane</keyword>
<evidence type="ECO:0000256" key="3">
    <source>
        <dbReference type="ARBA" id="ARBA00022475"/>
    </source>
</evidence>
<proteinExistence type="inferred from homology"/>
<dbReference type="AlphaFoldDB" id="A0A940SY94"/>
<keyword evidence="6" id="KW-1278">Translocase</keyword>
<dbReference type="InterPro" id="IPR003593">
    <property type="entry name" value="AAA+_ATPase"/>
</dbReference>
<dbReference type="Proteomes" id="UP000674938">
    <property type="component" value="Unassembled WGS sequence"/>
</dbReference>
<dbReference type="Gene3D" id="3.40.50.300">
    <property type="entry name" value="P-loop containing nucleotide triphosphate hydrolases"/>
    <property type="match status" value="1"/>
</dbReference>
<feature type="domain" description="ABC transporter" evidence="11">
    <location>
        <begin position="4"/>
        <end position="243"/>
    </location>
</feature>
<dbReference type="PROSITE" id="PS00211">
    <property type="entry name" value="ABC_TRANSPORTER_1"/>
    <property type="match status" value="1"/>
</dbReference>
<keyword evidence="4" id="KW-0547">Nucleotide-binding</keyword>
<dbReference type="InterPro" id="IPR003439">
    <property type="entry name" value="ABC_transporter-like_ATP-bd"/>
</dbReference>
<dbReference type="GO" id="GO:0005524">
    <property type="term" value="F:ATP binding"/>
    <property type="evidence" value="ECO:0007669"/>
    <property type="project" value="UniProtKB-KW"/>
</dbReference>
<evidence type="ECO:0000313" key="12">
    <source>
        <dbReference type="EMBL" id="MBP1044201.1"/>
    </source>
</evidence>
<dbReference type="InterPro" id="IPR041701">
    <property type="entry name" value="MetN_ABC"/>
</dbReference>
<dbReference type="InterPro" id="IPR027417">
    <property type="entry name" value="P-loop_NTPase"/>
</dbReference>
<dbReference type="PANTHER" id="PTHR43166:SF30">
    <property type="entry name" value="METHIONINE IMPORT ATP-BINDING PROTEIN METN"/>
    <property type="match status" value="1"/>
</dbReference>
<evidence type="ECO:0000256" key="9">
    <source>
        <dbReference type="ARBA" id="ARBA00049360"/>
    </source>
</evidence>
<sequence length="342" mass="38169">MSTIELKNVSVQFKQKKRQITAVNQVSLKVEKGEIFGIVGLSGAGKSTVVRTMNLLQVPTSGQVLIDGQDITAAKGQALGEIRKRVGMIFQHFNLISNRTIGDNILFALKAANYPKEQRQERVKELLELVDLSDKIADYPANLSGGQKQRVGIARALANKPDILLCDEATSALDVETTEEIINLLEKINQELNLTIVFITHQMEVAKRLFHRLAVMQNGEIVEQNRTFEIFGKPQHEFTQKLVGRHMNLVIPQELVQKFRTGVLLELTYLDDNALEPLIANVSRQIPVLVSITHGKIEYIQGKAIGRLIIHVDGEPEEIKRAIEMIQGQVDTLKLVGEEEGS</sequence>
<name>A0A940SY94_9ENTE</name>
<evidence type="ECO:0000256" key="6">
    <source>
        <dbReference type="ARBA" id="ARBA00022967"/>
    </source>
</evidence>
<dbReference type="SMART" id="SM00382">
    <property type="entry name" value="AAA"/>
    <property type="match status" value="1"/>
</dbReference>
<keyword evidence="7" id="KW-0029">Amino-acid transport</keyword>
<keyword evidence="3" id="KW-1003">Cell membrane</keyword>
<protein>
    <submittedName>
        <fullName evidence="12">ATP-binding cassette domain-containing protein</fullName>
    </submittedName>
</protein>
<dbReference type="InterPro" id="IPR018449">
    <property type="entry name" value="NIL_domain"/>
</dbReference>
<evidence type="ECO:0000256" key="7">
    <source>
        <dbReference type="ARBA" id="ARBA00022970"/>
    </source>
</evidence>
<dbReference type="InterPro" id="IPR050086">
    <property type="entry name" value="MetN_ABC_transporter-like"/>
</dbReference>
<evidence type="ECO:0000256" key="1">
    <source>
        <dbReference type="ARBA" id="ARBA00005417"/>
    </source>
</evidence>
<evidence type="ECO:0000256" key="2">
    <source>
        <dbReference type="ARBA" id="ARBA00022448"/>
    </source>
</evidence>
<dbReference type="GO" id="GO:0016887">
    <property type="term" value="F:ATP hydrolysis activity"/>
    <property type="evidence" value="ECO:0007669"/>
    <property type="project" value="InterPro"/>
</dbReference>
<keyword evidence="5 12" id="KW-0067">ATP-binding</keyword>
<gene>
    <name evidence="12" type="ORF">I6N95_24635</name>
</gene>
<dbReference type="InterPro" id="IPR045865">
    <property type="entry name" value="ACT-like_dom_sf"/>
</dbReference>
<evidence type="ECO:0000256" key="5">
    <source>
        <dbReference type="ARBA" id="ARBA00022840"/>
    </source>
</evidence>
<dbReference type="Pfam" id="PF09383">
    <property type="entry name" value="NIL"/>
    <property type="match status" value="1"/>
</dbReference>
<dbReference type="EMBL" id="JAEEGA010000023">
    <property type="protein sequence ID" value="MBP1044201.1"/>
    <property type="molecule type" value="Genomic_DNA"/>
</dbReference>
<evidence type="ECO:0000256" key="8">
    <source>
        <dbReference type="ARBA" id="ARBA00023136"/>
    </source>
</evidence>
<dbReference type="Pfam" id="PF00005">
    <property type="entry name" value="ABC_tran"/>
    <property type="match status" value="1"/>
</dbReference>
<evidence type="ECO:0000256" key="10">
    <source>
        <dbReference type="ARBA" id="ARBA00055994"/>
    </source>
</evidence>
<comment type="catalytic activity">
    <reaction evidence="9">
        <text>ATP + H2O = ADP + phosphate + H(+)</text>
        <dbReference type="Rhea" id="RHEA:13065"/>
        <dbReference type="ChEBI" id="CHEBI:15377"/>
        <dbReference type="ChEBI" id="CHEBI:15378"/>
        <dbReference type="ChEBI" id="CHEBI:30616"/>
        <dbReference type="ChEBI" id="CHEBI:43474"/>
        <dbReference type="ChEBI" id="CHEBI:456216"/>
    </reaction>
</comment>
<dbReference type="SMART" id="SM00930">
    <property type="entry name" value="NIL"/>
    <property type="match status" value="1"/>
</dbReference>
<keyword evidence="13" id="KW-1185">Reference proteome</keyword>
<accession>A0A940SY94</accession>
<comment type="similarity">
    <text evidence="1">Belongs to the ABC transporter superfamily.</text>
</comment>
<dbReference type="PROSITE" id="PS50893">
    <property type="entry name" value="ABC_TRANSPORTER_2"/>
    <property type="match status" value="1"/>
</dbReference>
<reference evidence="12" key="1">
    <citation type="submission" date="2020-12" db="EMBL/GenBank/DDBJ databases">
        <title>Vagococcus allomyrinae sp. nov. and Enterococcus lavae sp. nov., isolated from the larvae of Allomyrina dichotoma.</title>
        <authorList>
            <person name="Lee S.D."/>
        </authorList>
    </citation>
    <scope>NUCLEOTIDE SEQUENCE</scope>
    <source>
        <strain evidence="12">BWB3-3</strain>
    </source>
</reference>
<dbReference type="SUPFAM" id="SSF52540">
    <property type="entry name" value="P-loop containing nucleoside triphosphate hydrolases"/>
    <property type="match status" value="1"/>
</dbReference>
<dbReference type="InterPro" id="IPR017871">
    <property type="entry name" value="ABC_transporter-like_CS"/>
</dbReference>
<comment type="function">
    <text evidence="10">Part of the ABC transporter FtsEX involved in cellular division. Has ATPase activity. Essential for cell division and viability.</text>
</comment>
<dbReference type="FunFam" id="3.40.50.300:FF:000056">
    <property type="entry name" value="Cell division ATP-binding protein FtsE"/>
    <property type="match status" value="1"/>
</dbReference>
<evidence type="ECO:0000259" key="11">
    <source>
        <dbReference type="PROSITE" id="PS50893"/>
    </source>
</evidence>
<evidence type="ECO:0000256" key="4">
    <source>
        <dbReference type="ARBA" id="ARBA00022741"/>
    </source>
</evidence>
<keyword evidence="2" id="KW-0813">Transport</keyword>
<dbReference type="SUPFAM" id="SSF55021">
    <property type="entry name" value="ACT-like"/>
    <property type="match status" value="1"/>
</dbReference>
<evidence type="ECO:0000313" key="13">
    <source>
        <dbReference type="Proteomes" id="UP000674938"/>
    </source>
</evidence>